<protein>
    <submittedName>
        <fullName evidence="1">Uncharacterized protein</fullName>
    </submittedName>
</protein>
<comment type="caution">
    <text evidence="1">The sequence shown here is derived from an EMBL/GenBank/DDBJ whole genome shotgun (WGS) entry which is preliminary data.</text>
</comment>
<evidence type="ECO:0000313" key="2">
    <source>
        <dbReference type="Proteomes" id="UP001628179"/>
    </source>
</evidence>
<accession>A0ABQ0G4C1</accession>
<dbReference type="EMBL" id="BAAFSV010000002">
    <property type="protein sequence ID" value="GAB1312618.1"/>
    <property type="molecule type" value="Genomic_DNA"/>
</dbReference>
<evidence type="ECO:0000313" key="1">
    <source>
        <dbReference type="EMBL" id="GAB1312618.1"/>
    </source>
</evidence>
<proteinExistence type="predicted"/>
<keyword evidence="2" id="KW-1185">Reference proteome</keyword>
<dbReference type="GeneID" id="98173573"/>
<dbReference type="Proteomes" id="UP001628179">
    <property type="component" value="Unassembled WGS sequence"/>
</dbReference>
<gene>
    <name evidence="1" type="ORF">MFIFM68171_02828</name>
</gene>
<reference evidence="1 2" key="1">
    <citation type="submission" date="2024-09" db="EMBL/GenBank/DDBJ databases">
        <title>Itraconazole resistance in Madurella fahalii resulting from another homologue of gene encoding cytochrome P450 14-alpha sterol demethylase (CYP51).</title>
        <authorList>
            <person name="Yoshioka I."/>
            <person name="Fahal A.H."/>
            <person name="Kaneko S."/>
            <person name="Yaguchi T."/>
        </authorList>
    </citation>
    <scope>NUCLEOTIDE SEQUENCE [LARGE SCALE GENOMIC DNA]</scope>
    <source>
        <strain evidence="1 2">IFM 68171</strain>
    </source>
</reference>
<name>A0ABQ0G4C1_9PEZI</name>
<dbReference type="RefSeq" id="XP_070914351.1">
    <property type="nucleotide sequence ID" value="XM_071058250.1"/>
</dbReference>
<organism evidence="1 2">
    <name type="scientific">Madurella fahalii</name>
    <dbReference type="NCBI Taxonomy" id="1157608"/>
    <lineage>
        <taxon>Eukaryota</taxon>
        <taxon>Fungi</taxon>
        <taxon>Dikarya</taxon>
        <taxon>Ascomycota</taxon>
        <taxon>Pezizomycotina</taxon>
        <taxon>Sordariomycetes</taxon>
        <taxon>Sordariomycetidae</taxon>
        <taxon>Sordariales</taxon>
        <taxon>Sordariales incertae sedis</taxon>
        <taxon>Madurella</taxon>
    </lineage>
</organism>
<sequence>MSAIVGDWSGYFAYPDGSKKDWSFRIDKTANNTVFIGTGTEPRGDFNVVAGQVIPADGKNTVTFAQIYQSIWAGQIWTYRGTLSADGNTLSGEWYDSPANGRNRVGTWNVLRGPVSPFSGSWSGTYSYPNGSTKKITLNIPAFTVGAKFKGTGNDGAAFTVEGTGVMNVASSKGGFSWIQSYDSQWYGQVWFWDGVLNEHGNQIKGSWHDSANDGRQRHASFVLNRA</sequence>